<protein>
    <recommendedName>
        <fullName evidence="5">NUMOD1 domain-containing protein</fullName>
    </recommendedName>
</protein>
<comment type="caution">
    <text evidence="3">The sequence shown here is derived from an EMBL/GenBank/DDBJ whole genome shotgun (WGS) entry which is preliminary data.</text>
</comment>
<sequence>MTKSLYAHQDTTLSDLPGEKWVDVPDLTDCYRVSNLGRVRRLQGQGKDKRGYMRFRKEMIISPVKRSSWNAFLKEERIYLGVSLVKEKKIHNWGLARLVCYCFVQEFDLKDKNNYVLYKDGDPVNVAADNLYVGTPKDKNLLMQAHGRKSDISRSLSPEEIKLRQLKINAIKKQNGTYKISRYSVTGKLLETYQNAIVASAAVKIFSGQISAAAREGHHTLTAGGYIWRRGSAPEIDVAPLLEKKSFGMSPLLSQKKRVGQYDYSGKLVNAYSTVREAARAVGITFGSIHKVISGKRTTAGGFIWRLSIKNTISVKHLKPKKAQKVSRYDLDGKWIQTYNNVPEAAKITKIFDSEIYKVLNDKALTAGNFIWRYGESLRIPMSTLRNHPRFKKSVLEKYLKSKRQINLEAMMQEI</sequence>
<keyword evidence="4" id="KW-1185">Reference proteome</keyword>
<name>A0A4U1CNK5_9SPHI</name>
<dbReference type="Pfam" id="PF07463">
    <property type="entry name" value="NUMOD4"/>
    <property type="match status" value="1"/>
</dbReference>
<proteinExistence type="predicted"/>
<organism evidence="3 4">
    <name type="scientific">Pedobacter frigoris</name>
    <dbReference type="NCBI Taxonomy" id="2571272"/>
    <lineage>
        <taxon>Bacteria</taxon>
        <taxon>Pseudomonadati</taxon>
        <taxon>Bacteroidota</taxon>
        <taxon>Sphingobacteriia</taxon>
        <taxon>Sphingobacteriales</taxon>
        <taxon>Sphingobacteriaceae</taxon>
        <taxon>Pedobacter</taxon>
    </lineage>
</organism>
<dbReference type="RefSeq" id="WP_136834937.1">
    <property type="nucleotide sequence ID" value="NZ_SWBQ01000001.1"/>
</dbReference>
<feature type="domain" description="NUMOD4" evidence="2">
    <location>
        <begin position="19"/>
        <end position="64"/>
    </location>
</feature>
<dbReference type="InterPro" id="IPR044925">
    <property type="entry name" value="His-Me_finger_sf"/>
</dbReference>
<dbReference type="InterPro" id="IPR003647">
    <property type="entry name" value="Intron_nuc_1_rpt"/>
</dbReference>
<dbReference type="Proteomes" id="UP000307244">
    <property type="component" value="Unassembled WGS sequence"/>
</dbReference>
<evidence type="ECO:0000313" key="3">
    <source>
        <dbReference type="EMBL" id="TKC09527.1"/>
    </source>
</evidence>
<dbReference type="SMART" id="SM00497">
    <property type="entry name" value="IENR1"/>
    <property type="match status" value="3"/>
</dbReference>
<evidence type="ECO:0000259" key="2">
    <source>
        <dbReference type="Pfam" id="PF07463"/>
    </source>
</evidence>
<dbReference type="SUPFAM" id="SSF54060">
    <property type="entry name" value="His-Me finger endonucleases"/>
    <property type="match status" value="1"/>
</dbReference>
<evidence type="ECO:0008006" key="5">
    <source>
        <dbReference type="Google" id="ProtNLM"/>
    </source>
</evidence>
<evidence type="ECO:0000313" key="4">
    <source>
        <dbReference type="Proteomes" id="UP000307244"/>
    </source>
</evidence>
<dbReference type="InterPro" id="IPR036388">
    <property type="entry name" value="WH-like_DNA-bd_sf"/>
</dbReference>
<feature type="domain" description="Nuclease-associated modular DNA-binding 1" evidence="1">
    <location>
        <begin position="329"/>
        <end position="358"/>
    </location>
</feature>
<dbReference type="Gene3D" id="1.10.10.10">
    <property type="entry name" value="Winged helix-like DNA-binding domain superfamily/Winged helix DNA-binding domain"/>
    <property type="match status" value="2"/>
</dbReference>
<dbReference type="GO" id="GO:0016788">
    <property type="term" value="F:hydrolase activity, acting on ester bonds"/>
    <property type="evidence" value="ECO:0007669"/>
    <property type="project" value="InterPro"/>
</dbReference>
<feature type="domain" description="Nuclease-associated modular DNA-binding 1" evidence="1">
    <location>
        <begin position="257"/>
        <end position="286"/>
    </location>
</feature>
<dbReference type="InterPro" id="IPR010896">
    <property type="entry name" value="NUMOD1"/>
</dbReference>
<reference evidence="3 4" key="1">
    <citation type="submission" date="2019-04" db="EMBL/GenBank/DDBJ databases">
        <title>Pedobacter sp. RP-3-15 sp. nov., isolated from Arctic soil.</title>
        <authorList>
            <person name="Dahal R.H."/>
            <person name="Kim D.-U."/>
        </authorList>
    </citation>
    <scope>NUCLEOTIDE SEQUENCE [LARGE SCALE GENOMIC DNA]</scope>
    <source>
        <strain evidence="3 4">RP-3-15</strain>
    </source>
</reference>
<gene>
    <name evidence="3" type="ORF">FA047_05385</name>
</gene>
<evidence type="ECO:0000259" key="1">
    <source>
        <dbReference type="Pfam" id="PF07453"/>
    </source>
</evidence>
<dbReference type="SUPFAM" id="SSF64496">
    <property type="entry name" value="DNA-binding domain of intron-encoded endonucleases"/>
    <property type="match status" value="1"/>
</dbReference>
<dbReference type="EMBL" id="SWBQ01000001">
    <property type="protein sequence ID" value="TKC09527.1"/>
    <property type="molecule type" value="Genomic_DNA"/>
</dbReference>
<dbReference type="OrthoDB" id="6631788at2"/>
<dbReference type="AlphaFoldDB" id="A0A4U1CNK5"/>
<dbReference type="InterPro" id="IPR010902">
    <property type="entry name" value="NUMOD4"/>
</dbReference>
<accession>A0A4U1CNK5</accession>
<dbReference type="Pfam" id="PF07453">
    <property type="entry name" value="NUMOD1"/>
    <property type="match status" value="2"/>
</dbReference>
<dbReference type="Gene3D" id="3.90.75.20">
    <property type="match status" value="1"/>
</dbReference>